<proteinExistence type="inferred from homology"/>
<keyword evidence="1" id="KW-0227">DNA damage</keyword>
<dbReference type="GO" id="GO:0005524">
    <property type="term" value="F:ATP binding"/>
    <property type="evidence" value="ECO:0007669"/>
    <property type="project" value="UniProtKB-KW"/>
</dbReference>
<evidence type="ECO:0000313" key="5">
    <source>
        <dbReference type="Proteomes" id="UP000230069"/>
    </source>
</evidence>
<dbReference type="GO" id="GO:0043139">
    <property type="term" value="F:5'-3' DNA helicase activity"/>
    <property type="evidence" value="ECO:0007669"/>
    <property type="project" value="UniProtKB-EC"/>
</dbReference>
<dbReference type="EMBL" id="KZ305073">
    <property type="protein sequence ID" value="PIA30416.1"/>
    <property type="molecule type" value="Genomic_DNA"/>
</dbReference>
<dbReference type="SUPFAM" id="SSF52540">
    <property type="entry name" value="P-loop containing nucleoside triphosphate hydrolases"/>
    <property type="match status" value="2"/>
</dbReference>
<organism evidence="4 5">
    <name type="scientific">Aquilegia coerulea</name>
    <name type="common">Rocky mountain columbine</name>
    <dbReference type="NCBI Taxonomy" id="218851"/>
    <lineage>
        <taxon>Eukaryota</taxon>
        <taxon>Viridiplantae</taxon>
        <taxon>Streptophyta</taxon>
        <taxon>Embryophyta</taxon>
        <taxon>Tracheophyta</taxon>
        <taxon>Spermatophyta</taxon>
        <taxon>Magnoliopsida</taxon>
        <taxon>Ranunculales</taxon>
        <taxon>Ranunculaceae</taxon>
        <taxon>Thalictroideae</taxon>
        <taxon>Aquilegia</taxon>
    </lineage>
</organism>
<sequence length="494" mass="55185">MEDYASSSSSGSAIRFLLNDLDSSLNDCEKSLSDFDLPSPSEFPDQSTHIPSLILEERSVPVPPEDLLSREKLNPGQRYAFDVILDFVHQNRSLVFFIDGPGGTGKTFLYRTILAAVRSEGRIALATTSSGIAVIMMPGGRTAHSRFKIPIPTLPTSTCKISKQSELAALLREASIIIWDEAPMTHRYAFEALDITLKDLLNCDLPFGDRLHENMRAKSDASFSDMLLRIGNGTEPYISGDMIRIPDDMIIPWENELSLNHLINEIFPNMSTNAFDRSFITGKALIPPRNRNVDILNHQIIQLFPGQAHTYYSFDFVENDTNNLYQPEFLHSISPGELPPHKLTLKVGALIILLRNLDPKNGLCNGTRLLCHQFYVNFILAEIITGSFAGQLTLIPRIPLKSSEDVKLPFVLTRKQFPIRLSFALTINKSQSQTIPHVGIYLPDHVFTHGQLYVALSRGTSKYNTKVLVRNGSLDGLSGVYTRNVVYTEVLQPP</sequence>
<evidence type="ECO:0000259" key="2">
    <source>
        <dbReference type="Pfam" id="PF05970"/>
    </source>
</evidence>
<dbReference type="InterPro" id="IPR027417">
    <property type="entry name" value="P-loop_NTPase"/>
</dbReference>
<keyword evidence="1" id="KW-0234">DNA repair</keyword>
<evidence type="ECO:0000256" key="1">
    <source>
        <dbReference type="RuleBase" id="RU363044"/>
    </source>
</evidence>
<feature type="domain" description="DNA helicase Pif1-like DEAD-box helicase" evidence="2">
    <location>
        <begin position="72"/>
        <end position="208"/>
    </location>
</feature>
<dbReference type="InterPro" id="IPR010285">
    <property type="entry name" value="DNA_helicase_pif1-like_DEAD"/>
</dbReference>
<keyword evidence="1" id="KW-0233">DNA recombination</keyword>
<keyword evidence="1" id="KW-0378">Hydrolase</keyword>
<dbReference type="InterPro" id="IPR049163">
    <property type="entry name" value="Pif1-like_2B_dom"/>
</dbReference>
<comment type="cofactor">
    <cofactor evidence="1">
        <name>Mg(2+)</name>
        <dbReference type="ChEBI" id="CHEBI:18420"/>
    </cofactor>
</comment>
<keyword evidence="5" id="KW-1185">Reference proteome</keyword>
<evidence type="ECO:0000313" key="4">
    <source>
        <dbReference type="EMBL" id="PIA30416.1"/>
    </source>
</evidence>
<gene>
    <name evidence="4" type="ORF">AQUCO_05600100v1</name>
</gene>
<reference evidence="4 5" key="1">
    <citation type="submission" date="2017-09" db="EMBL/GenBank/DDBJ databases">
        <title>WGS assembly of Aquilegia coerulea Goldsmith.</title>
        <authorList>
            <person name="Hodges S."/>
            <person name="Kramer E."/>
            <person name="Nordborg M."/>
            <person name="Tomkins J."/>
            <person name="Borevitz J."/>
            <person name="Derieg N."/>
            <person name="Yan J."/>
            <person name="Mihaltcheva S."/>
            <person name="Hayes R.D."/>
            <person name="Rokhsar D."/>
        </authorList>
    </citation>
    <scope>NUCLEOTIDE SEQUENCE [LARGE SCALE GENOMIC DNA]</scope>
    <source>
        <strain evidence="5">cv. Goldsmith</strain>
    </source>
</reference>
<dbReference type="Pfam" id="PF21530">
    <property type="entry name" value="Pif1_2B_dom"/>
    <property type="match status" value="1"/>
</dbReference>
<dbReference type="InParanoid" id="A0A2G5CGJ0"/>
<dbReference type="GO" id="GO:0016887">
    <property type="term" value="F:ATP hydrolysis activity"/>
    <property type="evidence" value="ECO:0007669"/>
    <property type="project" value="RHEA"/>
</dbReference>
<dbReference type="AlphaFoldDB" id="A0A2G5CGJ0"/>
<keyword evidence="1" id="KW-0067">ATP-binding</keyword>
<dbReference type="FunFam" id="3.40.50.300:FF:002884">
    <property type="entry name" value="ATP-dependent DNA helicase"/>
    <property type="match status" value="1"/>
</dbReference>
<name>A0A2G5CGJ0_AQUCA</name>
<dbReference type="GO" id="GO:0000723">
    <property type="term" value="P:telomere maintenance"/>
    <property type="evidence" value="ECO:0007669"/>
    <property type="project" value="InterPro"/>
</dbReference>
<dbReference type="Pfam" id="PF05970">
    <property type="entry name" value="PIF1"/>
    <property type="match status" value="1"/>
</dbReference>
<dbReference type="GO" id="GO:0006281">
    <property type="term" value="P:DNA repair"/>
    <property type="evidence" value="ECO:0007669"/>
    <property type="project" value="UniProtKB-KW"/>
</dbReference>
<dbReference type="PANTHER" id="PTHR10492:SF94">
    <property type="entry name" value="ATP-DEPENDENT DNA HELICASE"/>
    <property type="match status" value="1"/>
</dbReference>
<dbReference type="Gene3D" id="3.40.50.300">
    <property type="entry name" value="P-loop containing nucleotide triphosphate hydrolases"/>
    <property type="match status" value="1"/>
</dbReference>
<comment type="catalytic activity">
    <reaction evidence="1">
        <text>ATP + H2O = ADP + phosphate + H(+)</text>
        <dbReference type="Rhea" id="RHEA:13065"/>
        <dbReference type="ChEBI" id="CHEBI:15377"/>
        <dbReference type="ChEBI" id="CHEBI:15378"/>
        <dbReference type="ChEBI" id="CHEBI:30616"/>
        <dbReference type="ChEBI" id="CHEBI:43474"/>
        <dbReference type="ChEBI" id="CHEBI:456216"/>
        <dbReference type="EC" id="5.6.2.3"/>
    </reaction>
</comment>
<dbReference type="OrthoDB" id="1929541at2759"/>
<dbReference type="Proteomes" id="UP000230069">
    <property type="component" value="Unassembled WGS sequence"/>
</dbReference>
<keyword evidence="1" id="KW-0547">Nucleotide-binding</keyword>
<dbReference type="CDD" id="cd18809">
    <property type="entry name" value="SF1_C_RecD"/>
    <property type="match status" value="1"/>
</dbReference>
<protein>
    <recommendedName>
        <fullName evidence="1">ATP-dependent DNA helicase</fullName>
        <ecNumber evidence="1">5.6.2.3</ecNumber>
    </recommendedName>
</protein>
<dbReference type="PANTHER" id="PTHR10492">
    <property type="match status" value="1"/>
</dbReference>
<dbReference type="EC" id="5.6.2.3" evidence="1"/>
<evidence type="ECO:0000259" key="3">
    <source>
        <dbReference type="Pfam" id="PF21530"/>
    </source>
</evidence>
<dbReference type="GO" id="GO:0006310">
    <property type="term" value="P:DNA recombination"/>
    <property type="evidence" value="ECO:0007669"/>
    <property type="project" value="UniProtKB-KW"/>
</dbReference>
<accession>A0A2G5CGJ0</accession>
<keyword evidence="1" id="KW-0347">Helicase</keyword>
<feature type="domain" description="DNA helicase Pif1-like 2B" evidence="3">
    <location>
        <begin position="328"/>
        <end position="374"/>
    </location>
</feature>
<comment type="similarity">
    <text evidence="1">Belongs to the helicase family.</text>
</comment>